<dbReference type="InterPro" id="IPR033891">
    <property type="entry name" value="TTC38"/>
</dbReference>
<reference evidence="5 6" key="1">
    <citation type="submission" date="2020-07" db="EMBL/GenBank/DDBJ databases">
        <title>Stappia sp., F7233, whole genome shotgun sequencing project.</title>
        <authorList>
            <person name="Jiang S."/>
            <person name="Liu Z.W."/>
            <person name="Du Z.J."/>
        </authorList>
    </citation>
    <scope>NUCLEOTIDE SEQUENCE [LARGE SCALE GENOMIC DNA]</scope>
    <source>
        <strain evidence="5 6">F7233</strain>
    </source>
</reference>
<dbReference type="AlphaFoldDB" id="A0A839AB12"/>
<dbReference type="InterPro" id="IPR011990">
    <property type="entry name" value="TPR-like_helical_dom_sf"/>
</dbReference>
<comment type="similarity">
    <text evidence="1">Belongs to the TTC38 family.</text>
</comment>
<dbReference type="SUPFAM" id="SSF48452">
    <property type="entry name" value="TPR-like"/>
    <property type="match status" value="1"/>
</dbReference>
<protein>
    <recommendedName>
        <fullName evidence="2">Tetratricopeptide repeat protein 38</fullName>
    </recommendedName>
</protein>
<dbReference type="EMBL" id="JACFXV010000031">
    <property type="protein sequence ID" value="MBA5775909.1"/>
    <property type="molecule type" value="Genomic_DNA"/>
</dbReference>
<gene>
    <name evidence="5" type="ORF">H2509_02075</name>
</gene>
<name>A0A839AB12_9HYPH</name>
<keyword evidence="6" id="KW-1185">Reference proteome</keyword>
<dbReference type="CDD" id="cd05804">
    <property type="entry name" value="StaR_like"/>
    <property type="match status" value="1"/>
</dbReference>
<evidence type="ECO:0000256" key="3">
    <source>
        <dbReference type="ARBA" id="ARBA00022737"/>
    </source>
</evidence>
<comment type="caution">
    <text evidence="5">The sequence shown here is derived from an EMBL/GenBank/DDBJ whole genome shotgun (WGS) entry which is preliminary data.</text>
</comment>
<keyword evidence="3" id="KW-0677">Repeat</keyword>
<evidence type="ECO:0000256" key="4">
    <source>
        <dbReference type="ARBA" id="ARBA00022803"/>
    </source>
</evidence>
<dbReference type="PANTHER" id="PTHR16263:SF4">
    <property type="entry name" value="TETRATRICOPEPTIDE REPEAT PROTEIN 38"/>
    <property type="match status" value="1"/>
</dbReference>
<keyword evidence="4" id="KW-0802">TPR repeat</keyword>
<organism evidence="5 6">
    <name type="scientific">Stappia albiluteola</name>
    <dbReference type="NCBI Taxonomy" id="2758565"/>
    <lineage>
        <taxon>Bacteria</taxon>
        <taxon>Pseudomonadati</taxon>
        <taxon>Pseudomonadota</taxon>
        <taxon>Alphaproteobacteria</taxon>
        <taxon>Hyphomicrobiales</taxon>
        <taxon>Stappiaceae</taxon>
        <taxon>Stappia</taxon>
    </lineage>
</organism>
<proteinExistence type="inferred from homology"/>
<evidence type="ECO:0000256" key="1">
    <source>
        <dbReference type="ARBA" id="ARBA00005857"/>
    </source>
</evidence>
<sequence>MTVTDQYGYELTLSDASALAPWHDTVRAFLAHGATTAQHMARTLEVAPDFAMAHGAHGLFCLLLGRRELVSSSEEDWRLADRARRGTPVTARENAVVDALRDWLDGFPSHAASRLHAALEAHPGDALLLKLVHAIRFVLGDAGGMRSSVEAVLHAYGDDHPAFGYVLGCHAFALEETGEYARAETTGRRAVDTAGDDAWGLHAVAHVLDMTGRFDDGRKWLEARTDNWAHCNNFRYHCWWHLALMYLDRRDFDKVLALYDQEIRRDQTDDYRDISNGASLLVRLEIEGVNVGGRWEELARISEKRVDDSCNVFADLHYLMSLNGGNRRLAAEKLVENIEMMGEGTSDMEKVAKVAGTPIAFGLDAYRRGNYFSAFHNLNRARPNLRQIGGSHAQRDVFERLTIDAALRAGLADEAELLLKERLALRSAMDRFAEDRLKVIERMHRAARIMQDERLRAVHA</sequence>
<dbReference type="RefSeq" id="WP_182161798.1">
    <property type="nucleotide sequence ID" value="NZ_JACFXV010000031.1"/>
</dbReference>
<dbReference type="Gene3D" id="1.25.40.10">
    <property type="entry name" value="Tetratricopeptide repeat domain"/>
    <property type="match status" value="1"/>
</dbReference>
<evidence type="ECO:0000313" key="6">
    <source>
        <dbReference type="Proteomes" id="UP000541109"/>
    </source>
</evidence>
<accession>A0A839AB12</accession>
<evidence type="ECO:0000256" key="2">
    <source>
        <dbReference type="ARBA" id="ARBA00019992"/>
    </source>
</evidence>
<evidence type="ECO:0000313" key="5">
    <source>
        <dbReference type="EMBL" id="MBA5775909.1"/>
    </source>
</evidence>
<dbReference type="PANTHER" id="PTHR16263">
    <property type="entry name" value="TETRATRICOPEPTIDE REPEAT PROTEIN 38"/>
    <property type="match status" value="1"/>
</dbReference>
<dbReference type="Proteomes" id="UP000541109">
    <property type="component" value="Unassembled WGS sequence"/>
</dbReference>